<protein>
    <submittedName>
        <fullName evidence="8">Ferredoxin</fullName>
    </submittedName>
</protein>
<name>A0ABV4SUE1_9ACTN</name>
<evidence type="ECO:0000256" key="1">
    <source>
        <dbReference type="ARBA" id="ARBA00001927"/>
    </source>
</evidence>
<dbReference type="PANTHER" id="PTHR36923:SF3">
    <property type="entry name" value="FERREDOXIN"/>
    <property type="match status" value="1"/>
</dbReference>
<comment type="cofactor">
    <cofactor evidence="1">
        <name>[3Fe-4S] cluster</name>
        <dbReference type="ChEBI" id="CHEBI:21137"/>
    </cofactor>
</comment>
<dbReference type="PANTHER" id="PTHR36923">
    <property type="entry name" value="FERREDOXIN"/>
    <property type="match status" value="1"/>
</dbReference>
<evidence type="ECO:0000256" key="2">
    <source>
        <dbReference type="ARBA" id="ARBA00022448"/>
    </source>
</evidence>
<accession>A0ABV4SUE1</accession>
<keyword evidence="5" id="KW-0408">Iron</keyword>
<dbReference type="Gene3D" id="3.30.70.20">
    <property type="match status" value="1"/>
</dbReference>
<evidence type="ECO:0000256" key="6">
    <source>
        <dbReference type="ARBA" id="ARBA00023014"/>
    </source>
</evidence>
<dbReference type="EMBL" id="JBGOSP010000032">
    <property type="protein sequence ID" value="MFA3842049.1"/>
    <property type="molecule type" value="Genomic_DNA"/>
</dbReference>
<evidence type="ECO:0000256" key="3">
    <source>
        <dbReference type="ARBA" id="ARBA00022723"/>
    </source>
</evidence>
<keyword evidence="2" id="KW-0813">Transport</keyword>
<keyword evidence="9" id="KW-1185">Reference proteome</keyword>
<organism evidence="8 9">
    <name type="scientific">Streptomyces aureus</name>
    <dbReference type="NCBI Taxonomy" id="193461"/>
    <lineage>
        <taxon>Bacteria</taxon>
        <taxon>Bacillati</taxon>
        <taxon>Actinomycetota</taxon>
        <taxon>Actinomycetes</taxon>
        <taxon>Kitasatosporales</taxon>
        <taxon>Streptomycetaceae</taxon>
        <taxon>Streptomyces</taxon>
    </lineage>
</organism>
<evidence type="ECO:0000256" key="5">
    <source>
        <dbReference type="ARBA" id="ARBA00023004"/>
    </source>
</evidence>
<reference evidence="8 9" key="1">
    <citation type="submission" date="2024-08" db="EMBL/GenBank/DDBJ databases">
        <title>Genome sequence of Streptomyces aureus CACIA-1.46HGO.</title>
        <authorList>
            <person name="Evangelista-Martinez Z."/>
        </authorList>
    </citation>
    <scope>NUCLEOTIDE SEQUENCE [LARGE SCALE GENOMIC DNA]</scope>
    <source>
        <strain evidence="8 9">CACIA-1.46HGO</strain>
    </source>
</reference>
<dbReference type="RefSeq" id="WP_372566105.1">
    <property type="nucleotide sequence ID" value="NZ_JBGOSP010000032.1"/>
</dbReference>
<keyword evidence="6" id="KW-0411">Iron-sulfur</keyword>
<dbReference type="InterPro" id="IPR051269">
    <property type="entry name" value="Fe-S_cluster_ET"/>
</dbReference>
<keyword evidence="4" id="KW-0249">Electron transport</keyword>
<sequence>MIVVRLCRQMMERPRGAGGDPRADCLSAACASWAGLPVPLTFRELVMALSIDPQRCQGHGRCALISSALFDVSDEGLGVVLVSEPGPEHAADVAAAVDNCPEMAIHAATEPSN</sequence>
<evidence type="ECO:0000313" key="8">
    <source>
        <dbReference type="EMBL" id="MFA3842049.1"/>
    </source>
</evidence>
<comment type="caution">
    <text evidence="8">The sequence shown here is derived from an EMBL/GenBank/DDBJ whole genome shotgun (WGS) entry which is preliminary data.</text>
</comment>
<dbReference type="Pfam" id="PF13459">
    <property type="entry name" value="Fer4_15"/>
    <property type="match status" value="1"/>
</dbReference>
<evidence type="ECO:0000256" key="7">
    <source>
        <dbReference type="ARBA" id="ARBA00023291"/>
    </source>
</evidence>
<evidence type="ECO:0000256" key="4">
    <source>
        <dbReference type="ARBA" id="ARBA00022982"/>
    </source>
</evidence>
<gene>
    <name evidence="8" type="ORF">ACEG43_38650</name>
</gene>
<dbReference type="Proteomes" id="UP001571476">
    <property type="component" value="Unassembled WGS sequence"/>
</dbReference>
<proteinExistence type="predicted"/>
<dbReference type="SUPFAM" id="SSF54862">
    <property type="entry name" value="4Fe-4S ferredoxins"/>
    <property type="match status" value="1"/>
</dbReference>
<keyword evidence="7" id="KW-0003">3Fe-4S</keyword>
<evidence type="ECO:0000313" key="9">
    <source>
        <dbReference type="Proteomes" id="UP001571476"/>
    </source>
</evidence>
<keyword evidence="3" id="KW-0479">Metal-binding</keyword>